<gene>
    <name evidence="1" type="ORF">PLOB_00024714</name>
</gene>
<dbReference type="Proteomes" id="UP001159405">
    <property type="component" value="Unassembled WGS sequence"/>
</dbReference>
<evidence type="ECO:0000313" key="2">
    <source>
        <dbReference type="Proteomes" id="UP001159405"/>
    </source>
</evidence>
<name>A0ABN8RPW5_9CNID</name>
<reference evidence="1 2" key="1">
    <citation type="submission" date="2022-05" db="EMBL/GenBank/DDBJ databases">
        <authorList>
            <consortium name="Genoscope - CEA"/>
            <person name="William W."/>
        </authorList>
    </citation>
    <scope>NUCLEOTIDE SEQUENCE [LARGE SCALE GENOMIC DNA]</scope>
</reference>
<dbReference type="EMBL" id="CALNXK010000299">
    <property type="protein sequence ID" value="CAH3181536.1"/>
    <property type="molecule type" value="Genomic_DNA"/>
</dbReference>
<sequence length="92" mass="9953">GDAKTSTELTKEKIKSALSSKDASYILEKISCNTERVLLLQKGLNFSIITPTSIPATEIVAKVESAIIPLDTEQADSVKRTVNNLLQKAQPP</sequence>
<accession>A0ABN8RPW5</accession>
<evidence type="ECO:0000313" key="1">
    <source>
        <dbReference type="EMBL" id="CAH3181536.1"/>
    </source>
</evidence>
<feature type="non-terminal residue" evidence="1">
    <location>
        <position position="1"/>
    </location>
</feature>
<organism evidence="1 2">
    <name type="scientific">Porites lobata</name>
    <dbReference type="NCBI Taxonomy" id="104759"/>
    <lineage>
        <taxon>Eukaryota</taxon>
        <taxon>Metazoa</taxon>
        <taxon>Cnidaria</taxon>
        <taxon>Anthozoa</taxon>
        <taxon>Hexacorallia</taxon>
        <taxon>Scleractinia</taxon>
        <taxon>Fungiina</taxon>
        <taxon>Poritidae</taxon>
        <taxon>Porites</taxon>
    </lineage>
</organism>
<proteinExistence type="predicted"/>
<keyword evidence="2" id="KW-1185">Reference proteome</keyword>
<comment type="caution">
    <text evidence="1">The sequence shown here is derived from an EMBL/GenBank/DDBJ whole genome shotgun (WGS) entry which is preliminary data.</text>
</comment>
<protein>
    <submittedName>
        <fullName evidence="1">Uncharacterized protein</fullName>
    </submittedName>
</protein>